<dbReference type="EMBL" id="ML170164">
    <property type="protein sequence ID" value="TDL25196.1"/>
    <property type="molecule type" value="Genomic_DNA"/>
</dbReference>
<dbReference type="AlphaFoldDB" id="A0A4Y7QCW8"/>
<proteinExistence type="predicted"/>
<evidence type="ECO:0000313" key="3">
    <source>
        <dbReference type="Proteomes" id="UP000294933"/>
    </source>
</evidence>
<reference evidence="2 3" key="1">
    <citation type="submission" date="2018-06" db="EMBL/GenBank/DDBJ databases">
        <title>A transcriptomic atlas of mushroom development highlights an independent origin of complex multicellularity.</title>
        <authorList>
            <consortium name="DOE Joint Genome Institute"/>
            <person name="Krizsan K."/>
            <person name="Almasi E."/>
            <person name="Merenyi Z."/>
            <person name="Sahu N."/>
            <person name="Viragh M."/>
            <person name="Koszo T."/>
            <person name="Mondo S."/>
            <person name="Kiss B."/>
            <person name="Balint B."/>
            <person name="Kues U."/>
            <person name="Barry K."/>
            <person name="Hegedus J.C."/>
            <person name="Henrissat B."/>
            <person name="Johnson J."/>
            <person name="Lipzen A."/>
            <person name="Ohm R."/>
            <person name="Nagy I."/>
            <person name="Pangilinan J."/>
            <person name="Yan J."/>
            <person name="Xiong Y."/>
            <person name="Grigoriev I.V."/>
            <person name="Hibbett D.S."/>
            <person name="Nagy L.G."/>
        </authorList>
    </citation>
    <scope>NUCLEOTIDE SEQUENCE [LARGE SCALE GENOMIC DNA]</scope>
    <source>
        <strain evidence="2 3">SZMC22713</strain>
    </source>
</reference>
<evidence type="ECO:0000313" key="2">
    <source>
        <dbReference type="EMBL" id="TDL25196.1"/>
    </source>
</evidence>
<evidence type="ECO:0000256" key="1">
    <source>
        <dbReference type="SAM" id="Phobius"/>
    </source>
</evidence>
<dbReference type="OrthoDB" id="3350812at2759"/>
<organism evidence="2 3">
    <name type="scientific">Rickenella mellea</name>
    <dbReference type="NCBI Taxonomy" id="50990"/>
    <lineage>
        <taxon>Eukaryota</taxon>
        <taxon>Fungi</taxon>
        <taxon>Dikarya</taxon>
        <taxon>Basidiomycota</taxon>
        <taxon>Agaricomycotina</taxon>
        <taxon>Agaricomycetes</taxon>
        <taxon>Hymenochaetales</taxon>
        <taxon>Rickenellaceae</taxon>
        <taxon>Rickenella</taxon>
    </lineage>
</organism>
<accession>A0A4Y7QCW8</accession>
<feature type="transmembrane region" description="Helical" evidence="1">
    <location>
        <begin position="37"/>
        <end position="56"/>
    </location>
</feature>
<keyword evidence="1" id="KW-0472">Membrane</keyword>
<name>A0A4Y7QCW8_9AGAM</name>
<keyword evidence="1" id="KW-1133">Transmembrane helix</keyword>
<keyword evidence="3" id="KW-1185">Reference proteome</keyword>
<protein>
    <submittedName>
        <fullName evidence="2">Uncharacterized protein</fullName>
    </submittedName>
</protein>
<keyword evidence="1" id="KW-0812">Transmembrane</keyword>
<dbReference type="Proteomes" id="UP000294933">
    <property type="component" value="Unassembled WGS sequence"/>
</dbReference>
<sequence>MLVALLESVSIVLLAIRAFQFRHFEQSLMTTLYCDGLYSYFCILAFTIGNVVVILGKPLRMSLLLIVVQRVMHSVLCNRILLHVREVYELQRTIPILPFGRVNSACEFSLGT</sequence>
<dbReference type="VEuPathDB" id="FungiDB:BD410DRAFT_630272"/>
<gene>
    <name evidence="2" type="ORF">BD410DRAFT_630272</name>
</gene>